<evidence type="ECO:0000256" key="6">
    <source>
        <dbReference type="SAM" id="Phobius"/>
    </source>
</evidence>
<gene>
    <name evidence="7" type="ORF">DFJ66_4366</name>
</gene>
<proteinExistence type="predicted"/>
<dbReference type="GO" id="GO:0015171">
    <property type="term" value="F:amino acid transmembrane transporter activity"/>
    <property type="evidence" value="ECO:0007669"/>
    <property type="project" value="TreeGrafter"/>
</dbReference>
<dbReference type="PIRSF" id="PIRSF006324">
    <property type="entry name" value="LeuE"/>
    <property type="match status" value="1"/>
</dbReference>
<comment type="subcellular location">
    <subcellularLocation>
        <location evidence="1">Cell membrane</location>
        <topology evidence="1">Multi-pass membrane protein</topology>
    </subcellularLocation>
</comment>
<evidence type="ECO:0000256" key="4">
    <source>
        <dbReference type="ARBA" id="ARBA00022989"/>
    </source>
</evidence>
<evidence type="ECO:0000313" key="7">
    <source>
        <dbReference type="EMBL" id="RKT71088.1"/>
    </source>
</evidence>
<keyword evidence="4 6" id="KW-1133">Transmembrane helix</keyword>
<feature type="transmembrane region" description="Helical" evidence="6">
    <location>
        <begin position="106"/>
        <end position="127"/>
    </location>
</feature>
<dbReference type="InterPro" id="IPR001123">
    <property type="entry name" value="LeuE-type"/>
</dbReference>
<name>A0A495XHM7_9PSEU</name>
<dbReference type="OrthoDB" id="3175972at2"/>
<feature type="transmembrane region" description="Helical" evidence="6">
    <location>
        <begin position="139"/>
        <end position="157"/>
    </location>
</feature>
<keyword evidence="2" id="KW-1003">Cell membrane</keyword>
<dbReference type="GO" id="GO:0005886">
    <property type="term" value="C:plasma membrane"/>
    <property type="evidence" value="ECO:0007669"/>
    <property type="project" value="UniProtKB-SubCell"/>
</dbReference>
<feature type="transmembrane region" description="Helical" evidence="6">
    <location>
        <begin position="48"/>
        <end position="65"/>
    </location>
</feature>
<dbReference type="EMBL" id="RBXR01000001">
    <property type="protein sequence ID" value="RKT71088.1"/>
    <property type="molecule type" value="Genomic_DNA"/>
</dbReference>
<keyword evidence="3 6" id="KW-0812">Transmembrane</keyword>
<sequence>MWSSLAAFVAASFLIALSPGPGTALVLRQSVRGRGGALATVAGMEVGVAVWAVAAAFGLSVLLTASEIAYHGLRIAGAAYLVYLGVSTLLKAGAPLPEAEPARHAFRAGLVVNLANPKLGVFALSFLPQFLPPDAGKGALLLFALVWVAVDTLWYLVVVGVLDRVRGLLVRTRVRRVVERVSGAVLVGLGLRLVLDPR</sequence>
<evidence type="ECO:0000256" key="2">
    <source>
        <dbReference type="ARBA" id="ARBA00022475"/>
    </source>
</evidence>
<protein>
    <submittedName>
        <fullName evidence="7">Threonine/homoserine/homoserine lactone efflux protein</fullName>
    </submittedName>
</protein>
<feature type="transmembrane region" description="Helical" evidence="6">
    <location>
        <begin position="77"/>
        <end position="94"/>
    </location>
</feature>
<dbReference type="AlphaFoldDB" id="A0A495XHM7"/>
<accession>A0A495XHM7</accession>
<keyword evidence="5 6" id="KW-0472">Membrane</keyword>
<dbReference type="Proteomes" id="UP000272729">
    <property type="component" value="Unassembled WGS sequence"/>
</dbReference>
<organism evidence="7 8">
    <name type="scientific">Saccharothrix variisporea</name>
    <dbReference type="NCBI Taxonomy" id="543527"/>
    <lineage>
        <taxon>Bacteria</taxon>
        <taxon>Bacillati</taxon>
        <taxon>Actinomycetota</taxon>
        <taxon>Actinomycetes</taxon>
        <taxon>Pseudonocardiales</taxon>
        <taxon>Pseudonocardiaceae</taxon>
        <taxon>Saccharothrix</taxon>
    </lineage>
</organism>
<evidence type="ECO:0000256" key="3">
    <source>
        <dbReference type="ARBA" id="ARBA00022692"/>
    </source>
</evidence>
<evidence type="ECO:0000256" key="1">
    <source>
        <dbReference type="ARBA" id="ARBA00004651"/>
    </source>
</evidence>
<dbReference type="PANTHER" id="PTHR30086:SF20">
    <property type="entry name" value="ARGININE EXPORTER PROTEIN ARGO-RELATED"/>
    <property type="match status" value="1"/>
</dbReference>
<keyword evidence="8" id="KW-1185">Reference proteome</keyword>
<dbReference type="PANTHER" id="PTHR30086">
    <property type="entry name" value="ARGININE EXPORTER PROTEIN ARGO"/>
    <property type="match status" value="1"/>
</dbReference>
<dbReference type="Pfam" id="PF01810">
    <property type="entry name" value="LysE"/>
    <property type="match status" value="1"/>
</dbReference>
<comment type="caution">
    <text evidence="7">The sequence shown here is derived from an EMBL/GenBank/DDBJ whole genome shotgun (WGS) entry which is preliminary data.</text>
</comment>
<evidence type="ECO:0000256" key="5">
    <source>
        <dbReference type="ARBA" id="ARBA00023136"/>
    </source>
</evidence>
<reference evidence="7 8" key="1">
    <citation type="submission" date="2018-10" db="EMBL/GenBank/DDBJ databases">
        <title>Sequencing the genomes of 1000 actinobacteria strains.</title>
        <authorList>
            <person name="Klenk H.-P."/>
        </authorList>
    </citation>
    <scope>NUCLEOTIDE SEQUENCE [LARGE SCALE GENOMIC DNA]</scope>
    <source>
        <strain evidence="7 8">DSM 43911</strain>
    </source>
</reference>
<dbReference type="RefSeq" id="WP_121223463.1">
    <property type="nucleotide sequence ID" value="NZ_JBIUBA010000020.1"/>
</dbReference>
<evidence type="ECO:0000313" key="8">
    <source>
        <dbReference type="Proteomes" id="UP000272729"/>
    </source>
</evidence>